<protein>
    <submittedName>
        <fullName evidence="1">Uncharacterized protein</fullName>
    </submittedName>
</protein>
<keyword evidence="2" id="KW-1185">Reference proteome</keyword>
<reference evidence="2" key="2">
    <citation type="submission" date="2009-11" db="EMBL/GenBank/DDBJ databases">
        <title>The Genome Sequence of Allomyces macrogynus strain ATCC 38327.</title>
        <authorList>
            <consortium name="The Broad Institute Genome Sequencing Platform"/>
            <person name="Russ C."/>
            <person name="Cuomo C."/>
            <person name="Shea T."/>
            <person name="Young S.K."/>
            <person name="Zeng Q."/>
            <person name="Koehrsen M."/>
            <person name="Haas B."/>
            <person name="Borodovsky M."/>
            <person name="Guigo R."/>
            <person name="Alvarado L."/>
            <person name="Berlin A."/>
            <person name="Borenstein D."/>
            <person name="Chen Z."/>
            <person name="Engels R."/>
            <person name="Freedman E."/>
            <person name="Gellesch M."/>
            <person name="Goldberg J."/>
            <person name="Griggs A."/>
            <person name="Gujja S."/>
            <person name="Heiman D."/>
            <person name="Hepburn T."/>
            <person name="Howarth C."/>
            <person name="Jen D."/>
            <person name="Larson L."/>
            <person name="Lewis B."/>
            <person name="Mehta T."/>
            <person name="Park D."/>
            <person name="Pearson M."/>
            <person name="Roberts A."/>
            <person name="Saif S."/>
            <person name="Shenoy N."/>
            <person name="Sisk P."/>
            <person name="Stolte C."/>
            <person name="Sykes S."/>
            <person name="Walk T."/>
            <person name="White J."/>
            <person name="Yandava C."/>
            <person name="Burger G."/>
            <person name="Gray M.W."/>
            <person name="Holland P.W.H."/>
            <person name="King N."/>
            <person name="Lang F.B.F."/>
            <person name="Roger A.J."/>
            <person name="Ruiz-Trillo I."/>
            <person name="Lander E."/>
            <person name="Nusbaum C."/>
        </authorList>
    </citation>
    <scope>NUCLEOTIDE SEQUENCE [LARGE SCALE GENOMIC DNA]</scope>
    <source>
        <strain evidence="2">ATCC 38327</strain>
    </source>
</reference>
<dbReference type="Proteomes" id="UP000054350">
    <property type="component" value="Unassembled WGS sequence"/>
</dbReference>
<gene>
    <name evidence="1" type="ORF">AMAG_18793</name>
</gene>
<dbReference type="AlphaFoldDB" id="A0A0L0SHS2"/>
<proteinExistence type="predicted"/>
<sequence>MALPNLTTVQLYQFTTIPYVLWPSVWQIEAIHFGAFHLTPNALNDVPHLATIVLDTPNLVMPPDALVACIVPSITTLVGTAGHILQHHDAAAALPILAVVRGPTLPHLLAPSIHHAYVGHMALAAVLDGARHATPPRSLTVLHGMQPGNFHNAPLVVPVPRTARKWWRRVVQVRWAEAPQWWASDRERAADADKPQLGVVVEIEGVEEGDGMLVADLVAWLARGVRSRRDAADAVSWAVQVQMDLVDAQVAVDEWQVMIETAVPGAKVQVLPRPTAVGVVGRSKA</sequence>
<dbReference type="EMBL" id="GG745339">
    <property type="protein sequence ID" value="KNE61989.1"/>
    <property type="molecule type" value="Genomic_DNA"/>
</dbReference>
<dbReference type="VEuPathDB" id="FungiDB:AMAG_18793"/>
<organism evidence="1 2">
    <name type="scientific">Allomyces macrogynus (strain ATCC 38327)</name>
    <name type="common">Allomyces javanicus var. macrogynus</name>
    <dbReference type="NCBI Taxonomy" id="578462"/>
    <lineage>
        <taxon>Eukaryota</taxon>
        <taxon>Fungi</taxon>
        <taxon>Fungi incertae sedis</taxon>
        <taxon>Blastocladiomycota</taxon>
        <taxon>Blastocladiomycetes</taxon>
        <taxon>Blastocladiales</taxon>
        <taxon>Blastocladiaceae</taxon>
        <taxon>Allomyces</taxon>
    </lineage>
</organism>
<accession>A0A0L0SHS2</accession>
<name>A0A0L0SHS2_ALLM3</name>
<reference evidence="1 2" key="1">
    <citation type="submission" date="2009-11" db="EMBL/GenBank/DDBJ databases">
        <title>Annotation of Allomyces macrogynus ATCC 38327.</title>
        <authorList>
            <consortium name="The Broad Institute Genome Sequencing Platform"/>
            <person name="Russ C."/>
            <person name="Cuomo C."/>
            <person name="Burger G."/>
            <person name="Gray M.W."/>
            <person name="Holland P.W.H."/>
            <person name="King N."/>
            <person name="Lang F.B.F."/>
            <person name="Roger A.J."/>
            <person name="Ruiz-Trillo I."/>
            <person name="Young S.K."/>
            <person name="Zeng Q."/>
            <person name="Gargeya S."/>
            <person name="Fitzgerald M."/>
            <person name="Haas B."/>
            <person name="Abouelleil A."/>
            <person name="Alvarado L."/>
            <person name="Arachchi H.M."/>
            <person name="Berlin A."/>
            <person name="Chapman S.B."/>
            <person name="Gearin G."/>
            <person name="Goldberg J."/>
            <person name="Griggs A."/>
            <person name="Gujja S."/>
            <person name="Hansen M."/>
            <person name="Heiman D."/>
            <person name="Howarth C."/>
            <person name="Larimer J."/>
            <person name="Lui A."/>
            <person name="MacDonald P.J.P."/>
            <person name="McCowen C."/>
            <person name="Montmayeur A."/>
            <person name="Murphy C."/>
            <person name="Neiman D."/>
            <person name="Pearson M."/>
            <person name="Priest M."/>
            <person name="Roberts A."/>
            <person name="Saif S."/>
            <person name="Shea T."/>
            <person name="Sisk P."/>
            <person name="Stolte C."/>
            <person name="Sykes S."/>
            <person name="Wortman J."/>
            <person name="Nusbaum C."/>
            <person name="Birren B."/>
        </authorList>
    </citation>
    <scope>NUCLEOTIDE SEQUENCE [LARGE SCALE GENOMIC DNA]</scope>
    <source>
        <strain evidence="1 2">ATCC 38327</strain>
    </source>
</reference>
<evidence type="ECO:0000313" key="1">
    <source>
        <dbReference type="EMBL" id="KNE61989.1"/>
    </source>
</evidence>
<evidence type="ECO:0000313" key="2">
    <source>
        <dbReference type="Proteomes" id="UP000054350"/>
    </source>
</evidence>